<sequence>MMNQHYICRGKKPYQQYQFRCIIPKDLEHIFSTREFRVSLRSSLYSHSKIISTNLHNISQHLFREVREGKMKNITLEDVKNILRIEVRKSLLHIHHYELGTNVFSKDKLNESMLRVDKEEEKLRDKLENDYKGTIELIEREVDKILITQDLEPDKKNVEYKKLVRRWIELKLMRQDWKRDLLNESDKNDEDF</sequence>
<reference evidence="1" key="1">
    <citation type="submission" date="2018-05" db="EMBL/GenBank/DDBJ databases">
        <authorList>
            <person name="Lanie J.A."/>
            <person name="Ng W.-L."/>
            <person name="Kazmierczak K.M."/>
            <person name="Andrzejewski T.M."/>
            <person name="Davidsen T.M."/>
            <person name="Wayne K.J."/>
            <person name="Tettelin H."/>
            <person name="Glass J.I."/>
            <person name="Rusch D."/>
            <person name="Podicherti R."/>
            <person name="Tsui H.-C.T."/>
            <person name="Winkler M.E."/>
        </authorList>
    </citation>
    <scope>NUCLEOTIDE SEQUENCE</scope>
</reference>
<feature type="non-terminal residue" evidence="1">
    <location>
        <position position="192"/>
    </location>
</feature>
<name>A0A382X055_9ZZZZ</name>
<organism evidence="1">
    <name type="scientific">marine metagenome</name>
    <dbReference type="NCBI Taxonomy" id="408172"/>
    <lineage>
        <taxon>unclassified sequences</taxon>
        <taxon>metagenomes</taxon>
        <taxon>ecological metagenomes</taxon>
    </lineage>
</organism>
<protein>
    <submittedName>
        <fullName evidence="1">Uncharacterized protein</fullName>
    </submittedName>
</protein>
<accession>A0A382X055</accession>
<dbReference type="EMBL" id="UINC01163760">
    <property type="protein sequence ID" value="SVD64239.1"/>
    <property type="molecule type" value="Genomic_DNA"/>
</dbReference>
<evidence type="ECO:0000313" key="1">
    <source>
        <dbReference type="EMBL" id="SVD64239.1"/>
    </source>
</evidence>
<dbReference type="AlphaFoldDB" id="A0A382X055"/>
<gene>
    <name evidence="1" type="ORF">METZ01_LOCUS417093</name>
</gene>
<proteinExistence type="predicted"/>